<dbReference type="GO" id="GO:0044780">
    <property type="term" value="P:bacterial-type flagellum assembly"/>
    <property type="evidence" value="ECO:0007669"/>
    <property type="project" value="UniProtKB-UniRule"/>
</dbReference>
<evidence type="ECO:0000313" key="5">
    <source>
        <dbReference type="EMBL" id="MCK8489052.1"/>
    </source>
</evidence>
<dbReference type="InterPro" id="IPR024046">
    <property type="entry name" value="Flagellar_assmbl_FliW_dom_sf"/>
</dbReference>
<comment type="subunit">
    <text evidence="4">Interacts with translational regulator CsrA and flagellin(s).</text>
</comment>
<dbReference type="AlphaFoldDB" id="A0A9X1Y880"/>
<protein>
    <recommendedName>
        <fullName evidence="4">Flagellar assembly factor FliW</fullName>
    </recommendedName>
</protein>
<comment type="function">
    <text evidence="4">Acts as an anti-CsrA protein, binds CsrA and prevents it from repressing translation of its target genes, one of which is flagellin. Binds to flagellin and participates in the assembly of the flagellum.</text>
</comment>
<evidence type="ECO:0000256" key="4">
    <source>
        <dbReference type="HAMAP-Rule" id="MF_01185"/>
    </source>
</evidence>
<dbReference type="PANTHER" id="PTHR39190:SF1">
    <property type="entry name" value="FLAGELLAR ASSEMBLY FACTOR FLIW"/>
    <property type="match status" value="1"/>
</dbReference>
<dbReference type="SUPFAM" id="SSF141457">
    <property type="entry name" value="BH3618-like"/>
    <property type="match status" value="1"/>
</dbReference>
<comment type="similarity">
    <text evidence="4">Belongs to the FliW family.</text>
</comment>
<evidence type="ECO:0000256" key="1">
    <source>
        <dbReference type="ARBA" id="ARBA00022490"/>
    </source>
</evidence>
<proteinExistence type="inferred from homology"/>
<comment type="subcellular location">
    <subcellularLocation>
        <location evidence="4">Cytoplasm</location>
    </subcellularLocation>
</comment>
<dbReference type="Proteomes" id="UP001139534">
    <property type="component" value="Unassembled WGS sequence"/>
</dbReference>
<keyword evidence="5" id="KW-0282">Flagellum</keyword>
<keyword evidence="2 4" id="KW-1005">Bacterial flagellum biogenesis</keyword>
<keyword evidence="6" id="KW-1185">Reference proteome</keyword>
<dbReference type="HAMAP" id="MF_01185">
    <property type="entry name" value="FliW"/>
    <property type="match status" value="1"/>
</dbReference>
<reference evidence="5" key="1">
    <citation type="submission" date="2022-04" db="EMBL/GenBank/DDBJ databases">
        <authorList>
            <person name="Seo M.-J."/>
        </authorList>
    </citation>
    <scope>NUCLEOTIDE SEQUENCE</scope>
    <source>
        <strain evidence="5">MBLB2552</strain>
    </source>
</reference>
<keyword evidence="3 4" id="KW-0810">Translation regulation</keyword>
<dbReference type="PANTHER" id="PTHR39190">
    <property type="entry name" value="FLAGELLAR ASSEMBLY FACTOR FLIW"/>
    <property type="match status" value="1"/>
</dbReference>
<name>A0A9X1Y880_9BACL</name>
<keyword evidence="4" id="KW-0143">Chaperone</keyword>
<keyword evidence="5" id="KW-0969">Cilium</keyword>
<dbReference type="RefSeq" id="WP_248553100.1">
    <property type="nucleotide sequence ID" value="NZ_JALPRK010000019.1"/>
</dbReference>
<dbReference type="EMBL" id="JALPRK010000019">
    <property type="protein sequence ID" value="MCK8489052.1"/>
    <property type="molecule type" value="Genomic_DNA"/>
</dbReference>
<keyword evidence="1 4" id="KW-0963">Cytoplasm</keyword>
<gene>
    <name evidence="4" type="primary">fliW</name>
    <name evidence="5" type="ORF">M0651_17915</name>
</gene>
<evidence type="ECO:0000256" key="3">
    <source>
        <dbReference type="ARBA" id="ARBA00022845"/>
    </source>
</evidence>
<evidence type="ECO:0000313" key="6">
    <source>
        <dbReference type="Proteomes" id="UP001139534"/>
    </source>
</evidence>
<evidence type="ECO:0000256" key="2">
    <source>
        <dbReference type="ARBA" id="ARBA00022795"/>
    </source>
</evidence>
<comment type="caution">
    <text evidence="5">The sequence shown here is derived from an EMBL/GenBank/DDBJ whole genome shotgun (WGS) entry which is preliminary data.</text>
</comment>
<dbReference type="GO" id="GO:0005737">
    <property type="term" value="C:cytoplasm"/>
    <property type="evidence" value="ECO:0007669"/>
    <property type="project" value="UniProtKB-SubCell"/>
</dbReference>
<dbReference type="InterPro" id="IPR003775">
    <property type="entry name" value="Flagellar_assembly_factor_FliW"/>
</dbReference>
<sequence length="147" mass="16730">MINHSDNEIVVNTGVFFTFKRGIPGFEEYTKFSIQQHDEHFSFLQSIENENLAFIIVNPFLFFKEYEFELSAIDLEELKITDQTEVAIRSIVTWGKELSQVTANLLAPLVFNVKEHIGKQIVLNKTEYTSKHSLLPNNKTTGGGASC</sequence>
<dbReference type="Pfam" id="PF02623">
    <property type="entry name" value="FliW"/>
    <property type="match status" value="1"/>
</dbReference>
<accession>A0A9X1Y880</accession>
<organism evidence="5 6">
    <name type="scientific">Paenibacillus mellifer</name>
    <dbReference type="NCBI Taxonomy" id="2937794"/>
    <lineage>
        <taxon>Bacteria</taxon>
        <taxon>Bacillati</taxon>
        <taxon>Bacillota</taxon>
        <taxon>Bacilli</taxon>
        <taxon>Bacillales</taxon>
        <taxon>Paenibacillaceae</taxon>
        <taxon>Paenibacillus</taxon>
    </lineage>
</organism>
<keyword evidence="5" id="KW-0966">Cell projection</keyword>
<dbReference type="Gene3D" id="2.30.290.10">
    <property type="entry name" value="BH3618-like"/>
    <property type="match status" value="1"/>
</dbReference>
<dbReference type="GO" id="GO:0006417">
    <property type="term" value="P:regulation of translation"/>
    <property type="evidence" value="ECO:0007669"/>
    <property type="project" value="UniProtKB-KW"/>
</dbReference>